<comment type="catalytic activity">
    <reaction evidence="4">
        <text>chorismate = 3-[(1-carboxyvinyl)-oxy]benzoate + H2O</text>
        <dbReference type="Rhea" id="RHEA:40051"/>
        <dbReference type="ChEBI" id="CHEBI:15377"/>
        <dbReference type="ChEBI" id="CHEBI:29748"/>
        <dbReference type="ChEBI" id="CHEBI:76981"/>
        <dbReference type="EC" id="4.2.1.151"/>
    </reaction>
</comment>
<dbReference type="InterPro" id="IPR030868">
    <property type="entry name" value="MqnA"/>
</dbReference>
<dbReference type="AlphaFoldDB" id="A0A1M6VEE7"/>
<reference evidence="6" key="1">
    <citation type="submission" date="2016-11" db="EMBL/GenBank/DDBJ databases">
        <authorList>
            <person name="Varghese N."/>
            <person name="Submissions S."/>
        </authorList>
    </citation>
    <scope>NUCLEOTIDE SEQUENCE [LARGE SCALE GENOMIC DNA]</scope>
    <source>
        <strain evidence="6">UWOS</strain>
    </source>
</reference>
<dbReference type="Gene3D" id="3.40.190.10">
    <property type="entry name" value="Periplasmic binding protein-like II"/>
    <property type="match status" value="2"/>
</dbReference>
<keyword evidence="2 4" id="KW-0474">Menaquinone biosynthesis</keyword>
<name>A0A1M6VEE7_9BACT</name>
<evidence type="ECO:0000313" key="5">
    <source>
        <dbReference type="EMBL" id="SHK79862.1"/>
    </source>
</evidence>
<dbReference type="GO" id="GO:0016836">
    <property type="term" value="F:hydro-lyase activity"/>
    <property type="evidence" value="ECO:0007669"/>
    <property type="project" value="UniProtKB-UniRule"/>
</dbReference>
<keyword evidence="3 4" id="KW-0456">Lyase</keyword>
<evidence type="ECO:0000256" key="4">
    <source>
        <dbReference type="HAMAP-Rule" id="MF_00995"/>
    </source>
</evidence>
<dbReference type="PANTHER" id="PTHR37690">
    <property type="entry name" value="CHORISMATE DEHYDRATASE"/>
    <property type="match status" value="1"/>
</dbReference>
<comment type="function">
    <text evidence="4">Catalyzes the dehydration of chorismate into 3-[(1-carboxyvinyl)oxy]benzoate, a step in the biosynthesis of menaquinone (MK, vitamin K2).</text>
</comment>
<keyword evidence="6" id="KW-1185">Reference proteome</keyword>
<dbReference type="EMBL" id="FRAW01000018">
    <property type="protein sequence ID" value="SHK79862.1"/>
    <property type="molecule type" value="Genomic_DNA"/>
</dbReference>
<evidence type="ECO:0000313" key="6">
    <source>
        <dbReference type="Proteomes" id="UP000184275"/>
    </source>
</evidence>
<proteinExistence type="inferred from homology"/>
<dbReference type="SUPFAM" id="SSF53850">
    <property type="entry name" value="Periplasmic binding protein-like II"/>
    <property type="match status" value="1"/>
</dbReference>
<dbReference type="EC" id="4.2.1.151" evidence="4"/>
<dbReference type="GO" id="GO:0009234">
    <property type="term" value="P:menaquinone biosynthetic process"/>
    <property type="evidence" value="ECO:0007669"/>
    <property type="project" value="UniProtKB-UniRule"/>
</dbReference>
<dbReference type="PANTHER" id="PTHR37690:SF1">
    <property type="entry name" value="CHORISMATE DEHYDRATASE"/>
    <property type="match status" value="1"/>
</dbReference>
<evidence type="ECO:0000256" key="1">
    <source>
        <dbReference type="ARBA" id="ARBA00004863"/>
    </source>
</evidence>
<dbReference type="InterPro" id="IPR003773">
    <property type="entry name" value="Menaquinone_biosynth"/>
</dbReference>
<comment type="similarity">
    <text evidence="4">Belongs to the MqnA/MqnD family. MqnA subfamily.</text>
</comment>
<sequence>MKLRVGKIPFLVCVPFFHRFLEENRHFEAFSFVEGVPSALNQKLWSGEIHLAPASSIAYAKDPCNLRLVPDICTSCNLEVHSVELFSRFPLENLSHKKVYLTRQSGTSVALFRILCSQYAQVHPEYVDAAENADAILLIGDEALLEKSQNRWPFRYDLAKLWESWQGLPFVFGAWSVHQSALSNELRPLLDYFLSNVRESISTFRADPASALTVWTKRYEVPFSMGQLQAYYNSLDYEFTDERKRSLELYFNLCAKEGILQGPVTLQFI</sequence>
<accession>A0A1M6VEE7</accession>
<dbReference type="RefSeq" id="WP_073304728.1">
    <property type="nucleotide sequence ID" value="NZ_FRAW01000018.1"/>
</dbReference>
<dbReference type="Proteomes" id="UP000184275">
    <property type="component" value="Unassembled WGS sequence"/>
</dbReference>
<dbReference type="UniPathway" id="UPA00079"/>
<evidence type="ECO:0000256" key="2">
    <source>
        <dbReference type="ARBA" id="ARBA00022428"/>
    </source>
</evidence>
<comment type="pathway">
    <text evidence="1 4">Quinol/quinone metabolism; menaquinone biosynthesis.</text>
</comment>
<protein>
    <recommendedName>
        <fullName evidence="4">Chorismate dehydratase</fullName>
        <ecNumber evidence="4">4.2.1.151</ecNumber>
    </recommendedName>
    <alternativeName>
        <fullName evidence="4">Menaquinone biosynthetic enzyme MqnA</fullName>
    </alternativeName>
</protein>
<dbReference type="CDD" id="cd13634">
    <property type="entry name" value="PBP2_Sco4506"/>
    <property type="match status" value="1"/>
</dbReference>
<evidence type="ECO:0000256" key="3">
    <source>
        <dbReference type="ARBA" id="ARBA00023239"/>
    </source>
</evidence>
<dbReference type="HAMAP" id="MF_00995">
    <property type="entry name" value="MqnA"/>
    <property type="match status" value="1"/>
</dbReference>
<organism evidence="5 6">
    <name type="scientific">Fibrobacter intestinalis</name>
    <dbReference type="NCBI Taxonomy" id="28122"/>
    <lineage>
        <taxon>Bacteria</taxon>
        <taxon>Pseudomonadati</taxon>
        <taxon>Fibrobacterota</taxon>
        <taxon>Fibrobacteria</taxon>
        <taxon>Fibrobacterales</taxon>
        <taxon>Fibrobacteraceae</taxon>
        <taxon>Fibrobacter</taxon>
    </lineage>
</organism>
<dbReference type="Pfam" id="PF02621">
    <property type="entry name" value="VitK2_biosynth"/>
    <property type="match status" value="1"/>
</dbReference>
<gene>
    <name evidence="4" type="primary">mqnA</name>
    <name evidence="5" type="ORF">SAMN05720469_11827</name>
</gene>